<keyword evidence="1" id="KW-0285">Flavoprotein</keyword>
<evidence type="ECO:0000313" key="4">
    <source>
        <dbReference type="EMBL" id="GAA0616060.1"/>
    </source>
</evidence>
<dbReference type="PROSITE" id="PS51318">
    <property type="entry name" value="TAT"/>
    <property type="match status" value="1"/>
</dbReference>
<reference evidence="4 5" key="1">
    <citation type="journal article" date="2019" name="Int. J. Syst. Evol. Microbiol.">
        <title>The Global Catalogue of Microorganisms (GCM) 10K type strain sequencing project: providing services to taxonomists for standard genome sequencing and annotation.</title>
        <authorList>
            <consortium name="The Broad Institute Genomics Platform"/>
            <consortium name="The Broad Institute Genome Sequencing Center for Infectious Disease"/>
            <person name="Wu L."/>
            <person name="Ma J."/>
        </authorList>
    </citation>
    <scope>NUCLEOTIDE SEQUENCE [LARGE SCALE GENOMIC DNA]</scope>
    <source>
        <strain evidence="4 5">JCM 10671</strain>
    </source>
</reference>
<keyword evidence="5" id="KW-1185">Reference proteome</keyword>
<keyword evidence="2" id="KW-0288">FMN</keyword>
<dbReference type="InterPro" id="IPR004136">
    <property type="entry name" value="NMO"/>
</dbReference>
<dbReference type="EMBL" id="BAAAHE010000013">
    <property type="protein sequence ID" value="GAA0616060.1"/>
    <property type="molecule type" value="Genomic_DNA"/>
</dbReference>
<sequence>MGELGRRRLLQLIGGAGLGTGAGLLTPGVAAAAPAPDAARGAASLRTRLTQQYGITYPIVNAGMAFYATPELAAAVTNAGGLGCLGPMPETPEGMRKQIQETRALTKGPFGVDFVYFPLANSTLYTPGYEADDEHMARNATWSVNDLHIDVVIEEKVDFVVWYWTKPEARWVRKLKDAKIPQWAQVGSVAGALEAAEYGAEVLIAQGKQGGGHVRGFQDGDPLHRSELVPMVRKAVPKNVLVLGSGGIADGRTLANALSEGADGGWVGTRFAVSKESFAHPEYMRRVIAVKDGWSQTTPTAIFGPEFPHAYTRSIVNRVLTEWKGKEDQIPVPPPPAPFVGTARLMPWTVPGGIPYAMPKFSVIIPTRLSEGDFDEMCLLAGSESSEIIDSVEPAGKIVRDMATEAAAILGRKRR</sequence>
<proteinExistence type="predicted"/>
<dbReference type="Proteomes" id="UP001500957">
    <property type="component" value="Unassembled WGS sequence"/>
</dbReference>
<dbReference type="Gene3D" id="3.20.20.70">
    <property type="entry name" value="Aldolase class I"/>
    <property type="match status" value="1"/>
</dbReference>
<keyword evidence="3" id="KW-0560">Oxidoreductase</keyword>
<evidence type="ECO:0000256" key="3">
    <source>
        <dbReference type="ARBA" id="ARBA00023002"/>
    </source>
</evidence>
<dbReference type="SUPFAM" id="SSF51412">
    <property type="entry name" value="Inosine monophosphate dehydrogenase (IMPDH)"/>
    <property type="match status" value="1"/>
</dbReference>
<dbReference type="PANTHER" id="PTHR32332:SF20">
    <property type="entry name" value="2-NITROPROPANE DIOXYGENASE-LIKE PROTEIN"/>
    <property type="match status" value="1"/>
</dbReference>
<protein>
    <submittedName>
        <fullName evidence="4">Enoyl-[acyl-carrier-protein] reductase FabK</fullName>
    </submittedName>
</protein>
<comment type="caution">
    <text evidence="4">The sequence shown here is derived from an EMBL/GenBank/DDBJ whole genome shotgun (WGS) entry which is preliminary data.</text>
</comment>
<evidence type="ECO:0000313" key="5">
    <source>
        <dbReference type="Proteomes" id="UP001500957"/>
    </source>
</evidence>
<dbReference type="InterPro" id="IPR013785">
    <property type="entry name" value="Aldolase_TIM"/>
</dbReference>
<dbReference type="RefSeq" id="WP_344603722.1">
    <property type="nucleotide sequence ID" value="NZ_BAAAHE010000013.1"/>
</dbReference>
<dbReference type="PANTHER" id="PTHR32332">
    <property type="entry name" value="2-NITROPROPANE DIOXYGENASE"/>
    <property type="match status" value="1"/>
</dbReference>
<dbReference type="InterPro" id="IPR006311">
    <property type="entry name" value="TAT_signal"/>
</dbReference>
<dbReference type="Pfam" id="PF03060">
    <property type="entry name" value="NMO"/>
    <property type="match status" value="1"/>
</dbReference>
<organism evidence="4 5">
    <name type="scientific">Sporichthya brevicatena</name>
    <dbReference type="NCBI Taxonomy" id="171442"/>
    <lineage>
        <taxon>Bacteria</taxon>
        <taxon>Bacillati</taxon>
        <taxon>Actinomycetota</taxon>
        <taxon>Actinomycetes</taxon>
        <taxon>Sporichthyales</taxon>
        <taxon>Sporichthyaceae</taxon>
        <taxon>Sporichthya</taxon>
    </lineage>
</organism>
<dbReference type="CDD" id="cd04730">
    <property type="entry name" value="NPD_like"/>
    <property type="match status" value="1"/>
</dbReference>
<name>A0ABN1GPX9_9ACTN</name>
<gene>
    <name evidence="4" type="primary">fabK</name>
    <name evidence="4" type="ORF">GCM10009547_17600</name>
</gene>
<accession>A0ABN1GPX9</accession>
<evidence type="ECO:0000256" key="2">
    <source>
        <dbReference type="ARBA" id="ARBA00022643"/>
    </source>
</evidence>
<evidence type="ECO:0000256" key="1">
    <source>
        <dbReference type="ARBA" id="ARBA00022630"/>
    </source>
</evidence>